<keyword evidence="1" id="KW-0813">Transport</keyword>
<dbReference type="Proteomes" id="UP000295781">
    <property type="component" value="Chromosome"/>
</dbReference>
<dbReference type="SMART" id="SM00382">
    <property type="entry name" value="AAA"/>
    <property type="match status" value="1"/>
</dbReference>
<feature type="domain" description="ABC transporter" evidence="4">
    <location>
        <begin position="4"/>
        <end position="236"/>
    </location>
</feature>
<dbReference type="Gene3D" id="3.40.50.300">
    <property type="entry name" value="P-loop containing nucleotide triphosphate hydrolases"/>
    <property type="match status" value="1"/>
</dbReference>
<protein>
    <submittedName>
        <fullName evidence="5">Sugar ABC transporter ATP-binding protein</fullName>
    </submittedName>
</protein>
<dbReference type="Pfam" id="PF00005">
    <property type="entry name" value="ABC_tran"/>
    <property type="match status" value="1"/>
</dbReference>
<dbReference type="InterPro" id="IPR015855">
    <property type="entry name" value="ABC_transpr_MalK-like"/>
</dbReference>
<dbReference type="InterPro" id="IPR017871">
    <property type="entry name" value="ABC_transporter-like_CS"/>
</dbReference>
<dbReference type="PANTHER" id="PTHR43875">
    <property type="entry name" value="MALTODEXTRIN IMPORT ATP-BINDING PROTEIN MSMX"/>
    <property type="match status" value="1"/>
</dbReference>
<dbReference type="GO" id="GO:0016887">
    <property type="term" value="F:ATP hydrolysis activity"/>
    <property type="evidence" value="ECO:0007669"/>
    <property type="project" value="InterPro"/>
</dbReference>
<dbReference type="PROSITE" id="PS50893">
    <property type="entry name" value="ABC_TRANSPORTER_2"/>
    <property type="match status" value="1"/>
</dbReference>
<dbReference type="InterPro" id="IPR013611">
    <property type="entry name" value="Transp-assoc_OB_typ2"/>
</dbReference>
<dbReference type="GO" id="GO:0140359">
    <property type="term" value="F:ABC-type transporter activity"/>
    <property type="evidence" value="ECO:0007669"/>
    <property type="project" value="InterPro"/>
</dbReference>
<dbReference type="InterPro" id="IPR047641">
    <property type="entry name" value="ABC_transpr_MalK/UgpC-like"/>
</dbReference>
<reference evidence="5 6" key="1">
    <citation type="submission" date="2015-09" db="EMBL/GenBank/DDBJ databases">
        <title>Sorangium comparison.</title>
        <authorList>
            <person name="Zaburannyi N."/>
            <person name="Bunk B."/>
            <person name="Overmann J."/>
            <person name="Mueller R."/>
        </authorList>
    </citation>
    <scope>NUCLEOTIDE SEQUENCE [LARGE SCALE GENOMIC DNA]</scope>
    <source>
        <strain evidence="5 6">So ceGT47</strain>
    </source>
</reference>
<accession>A0A4P2QED4</accession>
<sequence>MATLSLRGLTRRFPNAERPALAGLDLEVEDGELLVLVGPSGCGKSTALRLIAGLDAPDGGAIAIGGRDVSRVAPEDRDVAMVFQGYALYPHMTAREIMAFPLRMRGVPKAARARRVEEAATLLGIGHLLDRRPGELSGGERQRVAMGRAIVRAPAAFLFDEPLSNLDAALRAELRVELAALVRRLGTTSVYVTHDQVEAMTMGDRIAVLRAGELQQVGPPRAIYEAPANTFVAGFLGAPAINLVALERAGARYEGAALSLPAPPGVALPDRVIAGVRPEHLRVGLEAGAQGGAGAGAQGGASAGAQGGAGFGAQGGAGFGATDEVVVEARVVVAEPLGAETFLYLDASGTRLRARAHGFATPAPGEAVRARLDPRAVLWFDAGSGARIAPRAAP</sequence>
<organism evidence="5 6">
    <name type="scientific">Sorangium cellulosum</name>
    <name type="common">Polyangium cellulosum</name>
    <dbReference type="NCBI Taxonomy" id="56"/>
    <lineage>
        <taxon>Bacteria</taxon>
        <taxon>Pseudomonadati</taxon>
        <taxon>Myxococcota</taxon>
        <taxon>Polyangia</taxon>
        <taxon>Polyangiales</taxon>
        <taxon>Polyangiaceae</taxon>
        <taxon>Sorangium</taxon>
    </lineage>
</organism>
<gene>
    <name evidence="5" type="ORF">SOCEGT47_083990</name>
</gene>
<keyword evidence="3 5" id="KW-0067">ATP-binding</keyword>
<dbReference type="Gene3D" id="2.40.50.140">
    <property type="entry name" value="Nucleic acid-binding proteins"/>
    <property type="match status" value="1"/>
</dbReference>
<dbReference type="SUPFAM" id="SSF52540">
    <property type="entry name" value="P-loop containing nucleoside triphosphate hydrolases"/>
    <property type="match status" value="1"/>
</dbReference>
<dbReference type="CDD" id="cd03301">
    <property type="entry name" value="ABC_MalK_N"/>
    <property type="match status" value="1"/>
</dbReference>
<dbReference type="OrthoDB" id="9809450at2"/>
<dbReference type="GO" id="GO:0008643">
    <property type="term" value="P:carbohydrate transport"/>
    <property type="evidence" value="ECO:0007669"/>
    <property type="project" value="InterPro"/>
</dbReference>
<dbReference type="PROSITE" id="PS00211">
    <property type="entry name" value="ABC_TRANSPORTER_1"/>
    <property type="match status" value="1"/>
</dbReference>
<dbReference type="Gene3D" id="2.40.50.100">
    <property type="match status" value="1"/>
</dbReference>
<evidence type="ECO:0000313" key="6">
    <source>
        <dbReference type="Proteomes" id="UP000295781"/>
    </source>
</evidence>
<evidence type="ECO:0000256" key="3">
    <source>
        <dbReference type="ARBA" id="ARBA00022840"/>
    </source>
</evidence>
<dbReference type="InterPro" id="IPR012340">
    <property type="entry name" value="NA-bd_OB-fold"/>
</dbReference>
<dbReference type="PANTHER" id="PTHR43875:SF1">
    <property type="entry name" value="OSMOPROTECTIVE COMPOUNDS UPTAKE ATP-BINDING PROTEIN GGTA"/>
    <property type="match status" value="1"/>
</dbReference>
<evidence type="ECO:0000256" key="1">
    <source>
        <dbReference type="ARBA" id="ARBA00022448"/>
    </source>
</evidence>
<dbReference type="GO" id="GO:0055052">
    <property type="term" value="C:ATP-binding cassette (ABC) transporter complex, substrate-binding subunit-containing"/>
    <property type="evidence" value="ECO:0007669"/>
    <property type="project" value="TreeGrafter"/>
</dbReference>
<proteinExistence type="predicted"/>
<dbReference type="RefSeq" id="WP_129356270.1">
    <property type="nucleotide sequence ID" value="NZ_CP012670.1"/>
</dbReference>
<dbReference type="GO" id="GO:0005524">
    <property type="term" value="F:ATP binding"/>
    <property type="evidence" value="ECO:0007669"/>
    <property type="project" value="UniProtKB-KW"/>
</dbReference>
<evidence type="ECO:0000256" key="2">
    <source>
        <dbReference type="ARBA" id="ARBA00022741"/>
    </source>
</evidence>
<evidence type="ECO:0000313" key="5">
    <source>
        <dbReference type="EMBL" id="AUX27801.1"/>
    </source>
</evidence>
<dbReference type="SUPFAM" id="SSF50331">
    <property type="entry name" value="MOP-like"/>
    <property type="match status" value="1"/>
</dbReference>
<name>A0A4P2QED4_SORCE</name>
<dbReference type="FunFam" id="3.40.50.300:FF:000042">
    <property type="entry name" value="Maltose/maltodextrin ABC transporter, ATP-binding protein"/>
    <property type="match status" value="1"/>
</dbReference>
<keyword evidence="2" id="KW-0547">Nucleotide-binding</keyword>
<dbReference type="InterPro" id="IPR027417">
    <property type="entry name" value="P-loop_NTPase"/>
</dbReference>
<dbReference type="EMBL" id="CP012670">
    <property type="protein sequence ID" value="AUX27801.1"/>
    <property type="molecule type" value="Genomic_DNA"/>
</dbReference>
<dbReference type="InterPro" id="IPR008995">
    <property type="entry name" value="Mo/tungstate-bd_C_term_dom"/>
</dbReference>
<dbReference type="InterPro" id="IPR003593">
    <property type="entry name" value="AAA+_ATPase"/>
</dbReference>
<dbReference type="InterPro" id="IPR003439">
    <property type="entry name" value="ABC_transporter-like_ATP-bd"/>
</dbReference>
<dbReference type="Pfam" id="PF08402">
    <property type="entry name" value="TOBE_2"/>
    <property type="match status" value="1"/>
</dbReference>
<dbReference type="AlphaFoldDB" id="A0A4P2QED4"/>
<evidence type="ECO:0000259" key="4">
    <source>
        <dbReference type="PROSITE" id="PS50893"/>
    </source>
</evidence>